<dbReference type="EnsemblPlants" id="AUR62044743-RA">
    <property type="protein sequence ID" value="AUR62044743-RA:cds"/>
    <property type="gene ID" value="AUR62044743"/>
</dbReference>
<proteinExistence type="predicted"/>
<organism evidence="2 3">
    <name type="scientific">Chenopodium quinoa</name>
    <name type="common">Quinoa</name>
    <dbReference type="NCBI Taxonomy" id="63459"/>
    <lineage>
        <taxon>Eukaryota</taxon>
        <taxon>Viridiplantae</taxon>
        <taxon>Streptophyta</taxon>
        <taxon>Embryophyta</taxon>
        <taxon>Tracheophyta</taxon>
        <taxon>Spermatophyta</taxon>
        <taxon>Magnoliopsida</taxon>
        <taxon>eudicotyledons</taxon>
        <taxon>Gunneridae</taxon>
        <taxon>Pentapetalae</taxon>
        <taxon>Caryophyllales</taxon>
        <taxon>Chenopodiaceae</taxon>
        <taxon>Chenopodioideae</taxon>
        <taxon>Atripliceae</taxon>
        <taxon>Chenopodium</taxon>
    </lineage>
</organism>
<feature type="compositionally biased region" description="Polar residues" evidence="1">
    <location>
        <begin position="77"/>
        <end position="86"/>
    </location>
</feature>
<dbReference type="Gramene" id="AUR62044743-RA">
    <property type="protein sequence ID" value="AUR62044743-RA:cds"/>
    <property type="gene ID" value="AUR62044743"/>
</dbReference>
<keyword evidence="3" id="KW-1185">Reference proteome</keyword>
<dbReference type="AlphaFoldDB" id="A0A803NF37"/>
<feature type="compositionally biased region" description="Polar residues" evidence="1">
    <location>
        <begin position="148"/>
        <end position="170"/>
    </location>
</feature>
<protein>
    <submittedName>
        <fullName evidence="2">Uncharacterized protein</fullName>
    </submittedName>
</protein>
<accession>A0A803NF37</accession>
<feature type="compositionally biased region" description="Basic and acidic residues" evidence="1">
    <location>
        <begin position="171"/>
        <end position="192"/>
    </location>
</feature>
<evidence type="ECO:0000313" key="3">
    <source>
        <dbReference type="Proteomes" id="UP000596660"/>
    </source>
</evidence>
<reference evidence="2" key="2">
    <citation type="submission" date="2021-03" db="UniProtKB">
        <authorList>
            <consortium name="EnsemblPlants"/>
        </authorList>
    </citation>
    <scope>IDENTIFICATION</scope>
</reference>
<dbReference type="Proteomes" id="UP000596660">
    <property type="component" value="Unplaced"/>
</dbReference>
<feature type="region of interest" description="Disordered" evidence="1">
    <location>
        <begin position="148"/>
        <end position="214"/>
    </location>
</feature>
<feature type="region of interest" description="Disordered" evidence="1">
    <location>
        <begin position="1"/>
        <end position="130"/>
    </location>
</feature>
<evidence type="ECO:0000313" key="2">
    <source>
        <dbReference type="EnsemblPlants" id="AUR62044743-RA:cds"/>
    </source>
</evidence>
<name>A0A803NF37_CHEQI</name>
<reference evidence="2" key="1">
    <citation type="journal article" date="2017" name="Nature">
        <title>The genome of Chenopodium quinoa.</title>
        <authorList>
            <person name="Jarvis D.E."/>
            <person name="Ho Y.S."/>
            <person name="Lightfoot D.J."/>
            <person name="Schmoeckel S.M."/>
            <person name="Li B."/>
            <person name="Borm T.J.A."/>
            <person name="Ohyanagi H."/>
            <person name="Mineta K."/>
            <person name="Michell C.T."/>
            <person name="Saber N."/>
            <person name="Kharbatia N.M."/>
            <person name="Rupper R.R."/>
            <person name="Sharp A.R."/>
            <person name="Dally N."/>
            <person name="Boughton B.A."/>
            <person name="Woo Y.H."/>
            <person name="Gao G."/>
            <person name="Schijlen E.G.W.M."/>
            <person name="Guo X."/>
            <person name="Momin A.A."/>
            <person name="Negrao S."/>
            <person name="Al-Babili S."/>
            <person name="Gehring C."/>
            <person name="Roessner U."/>
            <person name="Jung C."/>
            <person name="Murphy K."/>
            <person name="Arold S.T."/>
            <person name="Gojobori T."/>
            <person name="van der Linden C.G."/>
            <person name="van Loo E.N."/>
            <person name="Jellen E.N."/>
            <person name="Maughan P.J."/>
            <person name="Tester M."/>
        </authorList>
    </citation>
    <scope>NUCLEOTIDE SEQUENCE [LARGE SCALE GENOMIC DNA]</scope>
    <source>
        <strain evidence="2">cv. PI 614886</strain>
    </source>
</reference>
<feature type="compositionally biased region" description="Polar residues" evidence="1">
    <location>
        <begin position="1"/>
        <end position="26"/>
    </location>
</feature>
<evidence type="ECO:0000256" key="1">
    <source>
        <dbReference type="SAM" id="MobiDB-lite"/>
    </source>
</evidence>
<sequence>MSEDASQPTKKQANERTTSQVPTTTVKWGPFSPPTATTVKVLPPSLNTSTSAQKPVKDNRVGAIWKNPPTGSSSSSQKPPASTNNLHKAPSLKVPASSTLPKAPGNLKAPALRSQKVAEKPSGYGKENPPTLLFVSLPNIPPSITSKSLKYPSTSSFDSDQPSLNLVNSNEKSRKEDVHIEIEEKNCEETKKSSNPVKSLRSKSHPDWPMNVDDFDDKEEALTVVLTY</sequence>